<protein>
    <submittedName>
        <fullName evidence="4">Uncharacterized protein</fullName>
    </submittedName>
</protein>
<feature type="compositionally biased region" description="Basic and acidic residues" evidence="1">
    <location>
        <begin position="1"/>
        <end position="12"/>
    </location>
</feature>
<reference evidence="4 5" key="1">
    <citation type="submission" date="2019-07" db="EMBL/GenBank/DDBJ databases">
        <title>Draft genome assembly of a fouling barnacle, Amphibalanus amphitrite (Darwin, 1854): The first reference genome for Thecostraca.</title>
        <authorList>
            <person name="Kim W."/>
        </authorList>
    </citation>
    <scope>NUCLEOTIDE SEQUENCE [LARGE SCALE GENOMIC DNA]</scope>
    <source>
        <strain evidence="4">SNU_AA5</strain>
        <tissue evidence="4">Soma without cirri and trophi</tissue>
    </source>
</reference>
<feature type="region of interest" description="Disordered" evidence="1">
    <location>
        <begin position="49"/>
        <end position="68"/>
    </location>
</feature>
<dbReference type="InterPro" id="IPR049163">
    <property type="entry name" value="Pif1-like_2B_dom"/>
</dbReference>
<feature type="domain" description="Helitron helicase-like" evidence="2">
    <location>
        <begin position="556"/>
        <end position="613"/>
    </location>
</feature>
<dbReference type="Pfam" id="PF14214">
    <property type="entry name" value="Helitron_like_N"/>
    <property type="match status" value="1"/>
</dbReference>
<organism evidence="4 5">
    <name type="scientific">Amphibalanus amphitrite</name>
    <name type="common">Striped barnacle</name>
    <name type="synonym">Balanus amphitrite</name>
    <dbReference type="NCBI Taxonomy" id="1232801"/>
    <lineage>
        <taxon>Eukaryota</taxon>
        <taxon>Metazoa</taxon>
        <taxon>Ecdysozoa</taxon>
        <taxon>Arthropoda</taxon>
        <taxon>Crustacea</taxon>
        <taxon>Multicrustacea</taxon>
        <taxon>Cirripedia</taxon>
        <taxon>Thoracica</taxon>
        <taxon>Thoracicalcarea</taxon>
        <taxon>Balanomorpha</taxon>
        <taxon>Balanoidea</taxon>
        <taxon>Balanidae</taxon>
        <taxon>Amphibalaninae</taxon>
        <taxon>Amphibalanus</taxon>
    </lineage>
</organism>
<dbReference type="AlphaFoldDB" id="A0A6A4X3W9"/>
<feature type="compositionally biased region" description="Basic and acidic residues" evidence="1">
    <location>
        <begin position="215"/>
        <end position="234"/>
    </location>
</feature>
<proteinExistence type="predicted"/>
<accession>A0A6A4X3W9</accession>
<dbReference type="InterPro" id="IPR025476">
    <property type="entry name" value="Helitron_helicase-like"/>
</dbReference>
<dbReference type="InterPro" id="IPR027417">
    <property type="entry name" value="P-loop_NTPase"/>
</dbReference>
<feature type="domain" description="DNA helicase Pif1-like 2B" evidence="3">
    <location>
        <begin position="956"/>
        <end position="1000"/>
    </location>
</feature>
<name>A0A6A4X3W9_AMPAM</name>
<dbReference type="EMBL" id="VIIS01000064">
    <property type="protein sequence ID" value="KAF0313915.1"/>
    <property type="molecule type" value="Genomic_DNA"/>
</dbReference>
<evidence type="ECO:0000313" key="5">
    <source>
        <dbReference type="Proteomes" id="UP000440578"/>
    </source>
</evidence>
<comment type="caution">
    <text evidence="4">The sequence shown here is derived from an EMBL/GenBank/DDBJ whole genome shotgun (WGS) entry which is preliminary data.</text>
</comment>
<feature type="region of interest" description="Disordered" evidence="1">
    <location>
        <begin position="1"/>
        <end position="44"/>
    </location>
</feature>
<feature type="compositionally biased region" description="Low complexity" evidence="1">
    <location>
        <begin position="238"/>
        <end position="252"/>
    </location>
</feature>
<dbReference type="PANTHER" id="PTHR10492:SF92">
    <property type="entry name" value="ATP-DEPENDENT DNA HELICASE"/>
    <property type="match status" value="1"/>
</dbReference>
<feature type="compositionally biased region" description="Basic and acidic residues" evidence="1">
    <location>
        <begin position="195"/>
        <end position="208"/>
    </location>
</feature>
<evidence type="ECO:0000259" key="3">
    <source>
        <dbReference type="Pfam" id="PF21530"/>
    </source>
</evidence>
<evidence type="ECO:0000313" key="4">
    <source>
        <dbReference type="EMBL" id="KAF0313915.1"/>
    </source>
</evidence>
<feature type="region of interest" description="Disordered" evidence="1">
    <location>
        <begin position="73"/>
        <end position="135"/>
    </location>
</feature>
<dbReference type="Proteomes" id="UP000440578">
    <property type="component" value="Unassembled WGS sequence"/>
</dbReference>
<keyword evidence="5" id="KW-1185">Reference proteome</keyword>
<feature type="region of interest" description="Disordered" evidence="1">
    <location>
        <begin position="195"/>
        <end position="255"/>
    </location>
</feature>
<evidence type="ECO:0000256" key="1">
    <source>
        <dbReference type="SAM" id="MobiDB-lite"/>
    </source>
</evidence>
<dbReference type="PANTHER" id="PTHR10492">
    <property type="match status" value="1"/>
</dbReference>
<gene>
    <name evidence="4" type="ORF">FJT64_015561</name>
</gene>
<dbReference type="OrthoDB" id="6375850at2759"/>
<feature type="compositionally biased region" description="Basic and acidic residues" evidence="1">
    <location>
        <begin position="22"/>
        <end position="44"/>
    </location>
</feature>
<sequence>MAEAERQAEAERNAAQQRARRQREAVREAEAARQRERADDDRVRQLNAERQRAFRAAQEEEARRAELEANAERLRQQRAAQDEEARRAELEANAERLRQQRAAQDEEARRAELEANAERLRQQRAAQDEEARRAELEANAERLRLQRAAQDEEARRAELDANAERLRLQRAAQDEEARRAELEANAERLRLQREAHEEEATQAEREATAARVRQHREEQDEDARHAQRAEDARRHQQQRAAARARPASLAARRPADVLSGEQVVEADDVGAMVKVCASCGALRWAGERATFCCAGGKVRLDPLPAPPPVLRRLWTDDTLEARTFRQYVRHLNSALALSSLSVREVPPPAGTGGYAPCVVVQGRLYHRLGPLEVPEDRPPSFAQIYISDPLAEDPEAEAAIRLGHVRLPAATSAAVQHRLLDLLGQLQAMLRQVNPWVHDFIMAAEVLAQEVEHRQLIISVAARPAGEHARRYNAAEGLREVAVLMGEEPGQHDLVLRRRADGGTGVLQTIVESHRACDPLHFVLLFPLGTTGWHPAIAQAPQPGRERQRMVTTLQFYAYRLQIRPHQDDSLHRAGRLFQEFVCMAYAKVEAIRLKYISTHQREIRADLYQSLIFFQPGEERQAVAGEPRHTQLTAWMTYNRASAGEDPECLRVLYPDFQKYRWDAGQKRWHRRRNMQAAPTIGRVVSLTPRHGDVFYLRVLLHHVPGATTFADLRTVDGQVCDTHQEACRRRGLLQDDQEWAETLAEAVRTQRPGQLRQLFVVVLLFCAPADPATLLHRFQAAMGEDFARRHPELPPETVTGLVLLRISDSLQRAGKTLEDFGLPPVPAEHQAAAATLEGAEELRRLPPIIREEVDFDRADLQHTLGNGELPTDAEGRVTLPPALVLEAELPAVIDWTFGNLTDADSMASRAVLAPTNSTVDSVNSYVTDIFPGQAVECLSADDTVGEEQEPVPQEYLNGLCVPGLSPHHLLLKPGMPVILLRNIDPARGLCNGTRLLVVAVHGGRLLEATVACGSAAGRRVLIPRLTLQPPDDAFPFEWRRRQFPVRPAFALTINKAQGQTLRWVAVLLREPVFGHGQLYVAASRVGRWRDLRFVLPPGSGGRTANVVYRDVL</sequence>
<dbReference type="Pfam" id="PF21530">
    <property type="entry name" value="Pif1_2B_dom"/>
    <property type="match status" value="1"/>
</dbReference>
<dbReference type="SUPFAM" id="SSF52540">
    <property type="entry name" value="P-loop containing nucleoside triphosphate hydrolases"/>
    <property type="match status" value="1"/>
</dbReference>
<evidence type="ECO:0000259" key="2">
    <source>
        <dbReference type="Pfam" id="PF14214"/>
    </source>
</evidence>